<evidence type="ECO:0000256" key="4">
    <source>
        <dbReference type="ARBA" id="ARBA00022679"/>
    </source>
</evidence>
<dbReference type="SUPFAM" id="SSF81799">
    <property type="entry name" value="Putative methyltransferase TM0872, insert domain"/>
    <property type="match status" value="1"/>
</dbReference>
<comment type="subcellular location">
    <subcellularLocation>
        <location evidence="6">Cytoplasm</location>
    </subcellularLocation>
</comment>
<evidence type="ECO:0000256" key="1">
    <source>
        <dbReference type="ARBA" id="ARBA00010396"/>
    </source>
</evidence>
<dbReference type="SUPFAM" id="SSF53335">
    <property type="entry name" value="S-adenosyl-L-methionine-dependent methyltransferases"/>
    <property type="match status" value="1"/>
</dbReference>
<protein>
    <recommendedName>
        <fullName evidence="6">Ribosomal RNA small subunit methyltransferase H</fullName>
        <ecNumber evidence="6">2.1.1.199</ecNumber>
    </recommendedName>
    <alternativeName>
        <fullName evidence="6">16S rRNA m(4)C1402 methyltransferase</fullName>
    </alternativeName>
    <alternativeName>
        <fullName evidence="6">rRNA (cytosine-N(4)-)-methyltransferase RsmH</fullName>
    </alternativeName>
</protein>
<dbReference type="Gene3D" id="1.10.150.170">
    <property type="entry name" value="Putative methyltransferase TM0872, insert domain"/>
    <property type="match status" value="1"/>
</dbReference>
<dbReference type="HAMAP" id="MF_01007">
    <property type="entry name" value="16SrRNA_methyltr_H"/>
    <property type="match status" value="1"/>
</dbReference>
<comment type="catalytic activity">
    <reaction evidence="6">
        <text>cytidine(1402) in 16S rRNA + S-adenosyl-L-methionine = N(4)-methylcytidine(1402) in 16S rRNA + S-adenosyl-L-homocysteine + H(+)</text>
        <dbReference type="Rhea" id="RHEA:42928"/>
        <dbReference type="Rhea" id="RHEA-COMP:10286"/>
        <dbReference type="Rhea" id="RHEA-COMP:10287"/>
        <dbReference type="ChEBI" id="CHEBI:15378"/>
        <dbReference type="ChEBI" id="CHEBI:57856"/>
        <dbReference type="ChEBI" id="CHEBI:59789"/>
        <dbReference type="ChEBI" id="CHEBI:74506"/>
        <dbReference type="ChEBI" id="CHEBI:82748"/>
        <dbReference type="EC" id="2.1.1.199"/>
    </reaction>
</comment>
<dbReference type="Proteomes" id="UP000177324">
    <property type="component" value="Unassembled WGS sequence"/>
</dbReference>
<evidence type="ECO:0000256" key="3">
    <source>
        <dbReference type="ARBA" id="ARBA00022603"/>
    </source>
</evidence>
<gene>
    <name evidence="6" type="primary">rsmH</name>
    <name evidence="7" type="ORF">A2784_02340</name>
</gene>
<evidence type="ECO:0000256" key="5">
    <source>
        <dbReference type="ARBA" id="ARBA00022691"/>
    </source>
</evidence>
<feature type="binding site" evidence="6">
    <location>
        <position position="75"/>
    </location>
    <ligand>
        <name>S-adenosyl-L-methionine</name>
        <dbReference type="ChEBI" id="CHEBI:59789"/>
    </ligand>
</feature>
<dbReference type="GO" id="GO:0070475">
    <property type="term" value="P:rRNA base methylation"/>
    <property type="evidence" value="ECO:0007669"/>
    <property type="project" value="UniProtKB-UniRule"/>
</dbReference>
<reference evidence="7 8" key="1">
    <citation type="journal article" date="2016" name="Nat. Commun.">
        <title>Thousands of microbial genomes shed light on interconnected biogeochemical processes in an aquifer system.</title>
        <authorList>
            <person name="Anantharaman K."/>
            <person name="Brown C.T."/>
            <person name="Hug L.A."/>
            <person name="Sharon I."/>
            <person name="Castelle C.J."/>
            <person name="Probst A.J."/>
            <person name="Thomas B.C."/>
            <person name="Singh A."/>
            <person name="Wilkins M.J."/>
            <person name="Karaoz U."/>
            <person name="Brodie E.L."/>
            <person name="Williams K.H."/>
            <person name="Hubbard S.S."/>
            <person name="Banfield J.F."/>
        </authorList>
    </citation>
    <scope>NUCLEOTIDE SEQUENCE [LARGE SCALE GENOMIC DNA]</scope>
</reference>
<accession>A0A1G1VJK9</accession>
<keyword evidence="2 6" id="KW-0698">rRNA processing</keyword>
<dbReference type="Gene3D" id="3.40.50.150">
    <property type="entry name" value="Vaccinia Virus protein VP39"/>
    <property type="match status" value="1"/>
</dbReference>
<dbReference type="Pfam" id="PF01795">
    <property type="entry name" value="Methyltransf_5"/>
    <property type="match status" value="1"/>
</dbReference>
<comment type="function">
    <text evidence="6">Specifically methylates the N4 position of cytidine in position 1402 (C1402) of 16S rRNA.</text>
</comment>
<feature type="binding site" evidence="6">
    <location>
        <position position="96"/>
    </location>
    <ligand>
        <name>S-adenosyl-L-methionine</name>
        <dbReference type="ChEBI" id="CHEBI:59789"/>
    </ligand>
</feature>
<keyword evidence="4 6" id="KW-0808">Transferase</keyword>
<organism evidence="7 8">
    <name type="scientific">Candidatus Chisholmbacteria bacterium RIFCSPHIGHO2_01_FULL_48_12</name>
    <dbReference type="NCBI Taxonomy" id="1797589"/>
    <lineage>
        <taxon>Bacteria</taxon>
        <taxon>Candidatus Chisholmiibacteriota</taxon>
    </lineage>
</organism>
<dbReference type="GO" id="GO:0005737">
    <property type="term" value="C:cytoplasm"/>
    <property type="evidence" value="ECO:0007669"/>
    <property type="project" value="UniProtKB-SubCell"/>
</dbReference>
<dbReference type="InterPro" id="IPR002903">
    <property type="entry name" value="RsmH"/>
</dbReference>
<dbReference type="GO" id="GO:0071424">
    <property type="term" value="F:rRNA (cytosine-N4-)-methyltransferase activity"/>
    <property type="evidence" value="ECO:0007669"/>
    <property type="project" value="UniProtKB-UniRule"/>
</dbReference>
<evidence type="ECO:0000256" key="6">
    <source>
        <dbReference type="HAMAP-Rule" id="MF_01007"/>
    </source>
</evidence>
<evidence type="ECO:0000313" key="8">
    <source>
        <dbReference type="Proteomes" id="UP000177324"/>
    </source>
</evidence>
<keyword evidence="5 6" id="KW-0949">S-adenosyl-L-methionine</keyword>
<name>A0A1G1VJK9_9BACT</name>
<dbReference type="InterPro" id="IPR029063">
    <property type="entry name" value="SAM-dependent_MTases_sf"/>
</dbReference>
<dbReference type="PIRSF" id="PIRSF004486">
    <property type="entry name" value="MraW"/>
    <property type="match status" value="1"/>
</dbReference>
<dbReference type="EMBL" id="MHCH01000065">
    <property type="protein sequence ID" value="OGY15524.1"/>
    <property type="molecule type" value="Genomic_DNA"/>
</dbReference>
<comment type="caution">
    <text evidence="7">The sequence shown here is derived from an EMBL/GenBank/DDBJ whole genome shotgun (WGS) entry which is preliminary data.</text>
</comment>
<evidence type="ECO:0000256" key="2">
    <source>
        <dbReference type="ARBA" id="ARBA00022552"/>
    </source>
</evidence>
<dbReference type="PANTHER" id="PTHR11265:SF0">
    <property type="entry name" value="12S RRNA N4-METHYLCYTIDINE METHYLTRANSFERASE"/>
    <property type="match status" value="1"/>
</dbReference>
<dbReference type="STRING" id="1797589.A2784_02340"/>
<keyword evidence="6" id="KW-0963">Cytoplasm</keyword>
<feature type="binding site" evidence="6">
    <location>
        <position position="50"/>
    </location>
    <ligand>
        <name>S-adenosyl-L-methionine</name>
        <dbReference type="ChEBI" id="CHEBI:59789"/>
    </ligand>
</feature>
<dbReference type="EC" id="2.1.1.199" evidence="6"/>
<proteinExistence type="inferred from homology"/>
<keyword evidence="3 6" id="KW-0489">Methyltransferase</keyword>
<dbReference type="NCBIfam" id="TIGR00006">
    <property type="entry name" value="16S rRNA (cytosine(1402)-N(4))-methyltransferase RsmH"/>
    <property type="match status" value="1"/>
</dbReference>
<comment type="similarity">
    <text evidence="1 6">Belongs to the methyltransferase superfamily. RsmH family.</text>
</comment>
<dbReference type="InterPro" id="IPR023397">
    <property type="entry name" value="SAM-dep_MeTrfase_MraW_recog"/>
</dbReference>
<sequence>MTEMHLPVLLDEVIEFLAVKPGGKYLDATLGGGGHTQEIIRRGGQIFGIDQDPQAIKIANQRLHPTHAKVVLGNFADLETIAREHGFTTVDGILFDLGVASFQLDTAARGFSFQADAPLDMRMNPDLAVTAADLVNALGRKELTTLFTKLAQERLAAPIANAIVEFRRLRPITTTGQLAALVERIYGRRRGKLHPATKVFLGLRIAVNDELNNLKAALPQAINLLQPGGRLVVISFHEGEDRIVKQFFKTLSLTHQGTILTKKPLSPDLEEIIANPRSRSAKLRAFIKTI</sequence>
<evidence type="ECO:0000313" key="7">
    <source>
        <dbReference type="EMBL" id="OGY15524.1"/>
    </source>
</evidence>
<dbReference type="PANTHER" id="PTHR11265">
    <property type="entry name" value="S-ADENOSYL-METHYLTRANSFERASE MRAW"/>
    <property type="match status" value="1"/>
</dbReference>
<dbReference type="AlphaFoldDB" id="A0A1G1VJK9"/>
<feature type="binding site" evidence="6">
    <location>
        <position position="103"/>
    </location>
    <ligand>
        <name>S-adenosyl-L-methionine</name>
        <dbReference type="ChEBI" id="CHEBI:59789"/>
    </ligand>
</feature>
<feature type="binding site" evidence="6">
    <location>
        <begin position="33"/>
        <end position="35"/>
    </location>
    <ligand>
        <name>S-adenosyl-L-methionine</name>
        <dbReference type="ChEBI" id="CHEBI:59789"/>
    </ligand>
</feature>